<dbReference type="SUPFAM" id="SSF52402">
    <property type="entry name" value="Adenine nucleotide alpha hydrolases-like"/>
    <property type="match status" value="1"/>
</dbReference>
<dbReference type="RefSeq" id="XP_027347585.1">
    <property type="nucleotide sequence ID" value="XM_027491784.1"/>
</dbReference>
<dbReference type="Gene3D" id="3.40.50.12370">
    <property type="match status" value="1"/>
</dbReference>
<dbReference type="PANTHER" id="PTHR36081">
    <property type="entry name" value="CELL WALL INTEGRITY/STRESS RESPONSE COMPONENT"/>
    <property type="match status" value="1"/>
</dbReference>
<dbReference type="PANTHER" id="PTHR36081:SF1">
    <property type="entry name" value="CELL WALL INTEGRITY_STRESS RESPONSE COMPONENT"/>
    <property type="match status" value="1"/>
</dbReference>
<reference evidence="1" key="1">
    <citation type="journal article" date="2019" name="Toxins">
        <title>Detection of Abrin-Like and Prepropulchellin-Like Toxin Genes and Transcripts Using Whole Genome Sequencing and Full-Length Transcript Sequencing of Abrus precatorius.</title>
        <authorList>
            <person name="Hovde B.T."/>
            <person name="Daligault H.E."/>
            <person name="Hanschen E.R."/>
            <person name="Kunde Y.A."/>
            <person name="Johnson M.B."/>
            <person name="Starkenburg S.R."/>
            <person name="Johnson S.L."/>
        </authorList>
    </citation>
    <scope>NUCLEOTIDE SEQUENCE [LARGE SCALE GENOMIC DNA]</scope>
</reference>
<evidence type="ECO:0000313" key="2">
    <source>
        <dbReference type="RefSeq" id="XP_027347585.1"/>
    </source>
</evidence>
<dbReference type="AlphaFoldDB" id="A0A8B8KUN7"/>
<dbReference type="GeneID" id="113858972"/>
<organism evidence="1 2">
    <name type="scientific">Abrus precatorius</name>
    <name type="common">Indian licorice</name>
    <name type="synonym">Glycine abrus</name>
    <dbReference type="NCBI Taxonomy" id="3816"/>
    <lineage>
        <taxon>Eukaryota</taxon>
        <taxon>Viridiplantae</taxon>
        <taxon>Streptophyta</taxon>
        <taxon>Embryophyta</taxon>
        <taxon>Tracheophyta</taxon>
        <taxon>Spermatophyta</taxon>
        <taxon>Magnoliopsida</taxon>
        <taxon>eudicotyledons</taxon>
        <taxon>Gunneridae</taxon>
        <taxon>Pentapetalae</taxon>
        <taxon>rosids</taxon>
        <taxon>fabids</taxon>
        <taxon>Fabales</taxon>
        <taxon>Fabaceae</taxon>
        <taxon>Papilionoideae</taxon>
        <taxon>50 kb inversion clade</taxon>
        <taxon>NPAAA clade</taxon>
        <taxon>indigoferoid/millettioid clade</taxon>
        <taxon>Abreae</taxon>
        <taxon>Abrus</taxon>
    </lineage>
</organism>
<evidence type="ECO:0000313" key="1">
    <source>
        <dbReference type="Proteomes" id="UP000694853"/>
    </source>
</evidence>
<reference evidence="2" key="2">
    <citation type="submission" date="2025-08" db="UniProtKB">
        <authorList>
            <consortium name="RefSeq"/>
        </authorList>
    </citation>
    <scope>IDENTIFICATION</scope>
    <source>
        <tissue evidence="2">Young leaves</tissue>
    </source>
</reference>
<dbReference type="KEGG" id="aprc:113858972"/>
<accession>A0A8B8KUN7</accession>
<gene>
    <name evidence="2" type="primary">LOC113858972</name>
</gene>
<protein>
    <submittedName>
        <fullName evidence="2">Uncharacterized protein LOC113858972</fullName>
    </submittedName>
</protein>
<keyword evidence="1" id="KW-1185">Reference proteome</keyword>
<sequence>MAFVHYLVAVPVEPSPKCPKPSTPNPSLSISSECLNLSSSPPFRPHKHSAFARFRRIGQKVKVKAQEPEVSVTSEAFTQFKHLLLPITDRNPYLSEGTKQAIATTTALAQKYGADITVVVIDEQQRESLPEHETQLSSIRWHLSEGGLKDYNLLERLGEGNKPTAIIGDVADDLNLDLVVISMEAIHTKHIDANLLAEFIPCPVMLLPL</sequence>
<proteinExistence type="predicted"/>
<dbReference type="OrthoDB" id="539659at2759"/>
<name>A0A8B8KUN7_ABRPR</name>
<dbReference type="Proteomes" id="UP000694853">
    <property type="component" value="Unplaced"/>
</dbReference>